<dbReference type="GO" id="GO:0006351">
    <property type="term" value="P:DNA-templated transcription"/>
    <property type="evidence" value="ECO:0007669"/>
    <property type="project" value="InterPro"/>
</dbReference>
<dbReference type="InterPro" id="IPR001138">
    <property type="entry name" value="Zn2Cys6_DnaBD"/>
</dbReference>
<dbReference type="InterPro" id="IPR051615">
    <property type="entry name" value="Transcr_Regulatory_Elem"/>
</dbReference>
<protein>
    <submittedName>
        <fullName evidence="10">Fungal-specific transcription factor domain-domain-containing protein</fullName>
    </submittedName>
</protein>
<feature type="compositionally biased region" description="Low complexity" evidence="8">
    <location>
        <begin position="1"/>
        <end position="10"/>
    </location>
</feature>
<accession>A0A1Y2AMF7</accession>
<evidence type="ECO:0000256" key="2">
    <source>
        <dbReference type="ARBA" id="ARBA00022723"/>
    </source>
</evidence>
<dbReference type="STRING" id="71784.A0A1Y2AMF7"/>
<evidence type="ECO:0000313" key="10">
    <source>
        <dbReference type="EMBL" id="ORY23135.1"/>
    </source>
</evidence>
<organism evidence="10 11">
    <name type="scientific">Naematelia encephala</name>
    <dbReference type="NCBI Taxonomy" id="71784"/>
    <lineage>
        <taxon>Eukaryota</taxon>
        <taxon>Fungi</taxon>
        <taxon>Dikarya</taxon>
        <taxon>Basidiomycota</taxon>
        <taxon>Agaricomycotina</taxon>
        <taxon>Tremellomycetes</taxon>
        <taxon>Tremellales</taxon>
        <taxon>Naemateliaceae</taxon>
        <taxon>Naematelia</taxon>
    </lineage>
</organism>
<keyword evidence="7" id="KW-0539">Nucleus</keyword>
<keyword evidence="2" id="KW-0479">Metal-binding</keyword>
<evidence type="ECO:0000313" key="11">
    <source>
        <dbReference type="Proteomes" id="UP000193986"/>
    </source>
</evidence>
<evidence type="ECO:0000256" key="5">
    <source>
        <dbReference type="ARBA" id="ARBA00023125"/>
    </source>
</evidence>
<evidence type="ECO:0000256" key="8">
    <source>
        <dbReference type="SAM" id="MobiDB-lite"/>
    </source>
</evidence>
<dbReference type="PROSITE" id="PS00463">
    <property type="entry name" value="ZN2_CY6_FUNGAL_1"/>
    <property type="match status" value="1"/>
</dbReference>
<comment type="caution">
    <text evidence="10">The sequence shown here is derived from an EMBL/GenBank/DDBJ whole genome shotgun (WGS) entry which is preliminary data.</text>
</comment>
<dbReference type="Gene3D" id="4.10.240.10">
    <property type="entry name" value="Zn(2)-C6 fungal-type DNA-binding domain"/>
    <property type="match status" value="1"/>
</dbReference>
<dbReference type="SMART" id="SM00066">
    <property type="entry name" value="GAL4"/>
    <property type="match status" value="1"/>
</dbReference>
<comment type="subcellular location">
    <subcellularLocation>
        <location evidence="1">Nucleus</location>
    </subcellularLocation>
</comment>
<keyword evidence="3" id="KW-0862">Zinc</keyword>
<dbReference type="InterPro" id="IPR007219">
    <property type="entry name" value="XnlR_reg_dom"/>
</dbReference>
<evidence type="ECO:0000256" key="3">
    <source>
        <dbReference type="ARBA" id="ARBA00022833"/>
    </source>
</evidence>
<dbReference type="PROSITE" id="PS50048">
    <property type="entry name" value="ZN2_CY6_FUNGAL_2"/>
    <property type="match status" value="1"/>
</dbReference>
<evidence type="ECO:0000259" key="9">
    <source>
        <dbReference type="PROSITE" id="PS50048"/>
    </source>
</evidence>
<reference evidence="10 11" key="1">
    <citation type="submission" date="2016-07" db="EMBL/GenBank/DDBJ databases">
        <title>Pervasive Adenine N6-methylation of Active Genes in Fungi.</title>
        <authorList>
            <consortium name="DOE Joint Genome Institute"/>
            <person name="Mondo S.J."/>
            <person name="Dannebaum R.O."/>
            <person name="Kuo R.C."/>
            <person name="Labutti K."/>
            <person name="Haridas S."/>
            <person name="Kuo A."/>
            <person name="Salamov A."/>
            <person name="Ahrendt S.R."/>
            <person name="Lipzen A."/>
            <person name="Sullivan W."/>
            <person name="Andreopoulos W.B."/>
            <person name="Clum A."/>
            <person name="Lindquist E."/>
            <person name="Daum C."/>
            <person name="Ramamoorthy G.K."/>
            <person name="Gryganskyi A."/>
            <person name="Culley D."/>
            <person name="Magnuson J.K."/>
            <person name="James T.Y."/>
            <person name="O'Malley M.A."/>
            <person name="Stajich J.E."/>
            <person name="Spatafora J.W."/>
            <person name="Visel A."/>
            <person name="Grigoriev I.V."/>
        </authorList>
    </citation>
    <scope>NUCLEOTIDE SEQUENCE [LARGE SCALE GENOMIC DNA]</scope>
    <source>
        <strain evidence="10 11">68-887.2</strain>
    </source>
</reference>
<evidence type="ECO:0000256" key="6">
    <source>
        <dbReference type="ARBA" id="ARBA00023163"/>
    </source>
</evidence>
<dbReference type="PANTHER" id="PTHR31313:SF85">
    <property type="entry name" value="ZN(II)2CYS6 TRANSCRIPTION FACTOR (EUROFUNG)"/>
    <property type="match status" value="1"/>
</dbReference>
<dbReference type="FunCoup" id="A0A1Y2AMF7">
    <property type="interactions" value="23"/>
</dbReference>
<proteinExistence type="predicted"/>
<dbReference type="CDD" id="cd12148">
    <property type="entry name" value="fungal_TF_MHR"/>
    <property type="match status" value="1"/>
</dbReference>
<dbReference type="GO" id="GO:0000981">
    <property type="term" value="F:DNA-binding transcription factor activity, RNA polymerase II-specific"/>
    <property type="evidence" value="ECO:0007669"/>
    <property type="project" value="InterPro"/>
</dbReference>
<dbReference type="Pfam" id="PF00172">
    <property type="entry name" value="Zn_clus"/>
    <property type="match status" value="1"/>
</dbReference>
<dbReference type="InParanoid" id="A0A1Y2AMF7"/>
<evidence type="ECO:0000256" key="4">
    <source>
        <dbReference type="ARBA" id="ARBA00023015"/>
    </source>
</evidence>
<dbReference type="PANTHER" id="PTHR31313">
    <property type="entry name" value="TY1 ENHANCER ACTIVATOR"/>
    <property type="match status" value="1"/>
</dbReference>
<dbReference type="Pfam" id="PF04082">
    <property type="entry name" value="Fungal_trans"/>
    <property type="match status" value="1"/>
</dbReference>
<evidence type="ECO:0000256" key="1">
    <source>
        <dbReference type="ARBA" id="ARBA00004123"/>
    </source>
</evidence>
<dbReference type="SUPFAM" id="SSF57701">
    <property type="entry name" value="Zn2/Cys6 DNA-binding domain"/>
    <property type="match status" value="1"/>
</dbReference>
<feature type="region of interest" description="Disordered" evidence="8">
    <location>
        <begin position="651"/>
        <end position="670"/>
    </location>
</feature>
<dbReference type="GO" id="GO:0003677">
    <property type="term" value="F:DNA binding"/>
    <property type="evidence" value="ECO:0007669"/>
    <property type="project" value="UniProtKB-KW"/>
</dbReference>
<dbReference type="InterPro" id="IPR036864">
    <property type="entry name" value="Zn2-C6_fun-type_DNA-bd_sf"/>
</dbReference>
<dbReference type="Proteomes" id="UP000193986">
    <property type="component" value="Unassembled WGS sequence"/>
</dbReference>
<evidence type="ECO:0000256" key="7">
    <source>
        <dbReference type="ARBA" id="ARBA00023242"/>
    </source>
</evidence>
<feature type="region of interest" description="Disordered" evidence="8">
    <location>
        <begin position="1"/>
        <end position="24"/>
    </location>
</feature>
<feature type="domain" description="Zn(2)-C6 fungal-type" evidence="9">
    <location>
        <begin position="25"/>
        <end position="55"/>
    </location>
</feature>
<dbReference type="AlphaFoldDB" id="A0A1Y2AMF7"/>
<dbReference type="GO" id="GO:0008270">
    <property type="term" value="F:zinc ion binding"/>
    <property type="evidence" value="ECO:0007669"/>
    <property type="project" value="InterPro"/>
</dbReference>
<keyword evidence="4" id="KW-0805">Transcription regulation</keyword>
<gene>
    <name evidence="10" type="ORF">BCR39DRAFT_550000</name>
</gene>
<dbReference type="OrthoDB" id="2123952at2759"/>
<dbReference type="CDD" id="cd00067">
    <property type="entry name" value="GAL4"/>
    <property type="match status" value="1"/>
</dbReference>
<dbReference type="SMART" id="SM00906">
    <property type="entry name" value="Fungal_trans"/>
    <property type="match status" value="1"/>
</dbReference>
<dbReference type="EMBL" id="MCFC01000083">
    <property type="protein sequence ID" value="ORY23135.1"/>
    <property type="molecule type" value="Genomic_DNA"/>
</dbReference>
<keyword evidence="11" id="KW-1185">Reference proteome</keyword>
<dbReference type="GO" id="GO:0005634">
    <property type="term" value="C:nucleus"/>
    <property type="evidence" value="ECO:0007669"/>
    <property type="project" value="UniProtKB-SubCell"/>
</dbReference>
<name>A0A1Y2AMF7_9TREE</name>
<keyword evidence="6" id="KW-0804">Transcription</keyword>
<sequence length="784" mass="87446">MEVTTPSDTGPSPPTNGKPAKYGASCAGCRRRKQRCDARLPSCSRCDKLHENCVYESNIRNQPSPHLVPLLIKTFDFLQQLAVTTDESSIRPRIREYLAKTPLPSFADHGQVVPPPATAPAIVPQPQTGIIQAKVEEGERTEEIDDLLMHMSLADDGQRGHFGLTSFLWQTPSESVVERLQRRISTPDGTKPGALESQAGILSANAGMVSAWESLAFHKLQLERGWTGAKMVMHLLKVYFSWQYGHHCTVYRPIFMRDMALGGPYFSQFLLESICAAAVLYSDYHLDPERLPRDIGAGATADLLGVGAEYLSRAKALLAVELEKPSNVPAIQGMMILGQRESSCGNASQGWMYTGMAFRAMRDLGIHLDCSRLPIFGFGTLSAEDREIRRRLFWSAFTWDKTISLALGRMPTFMAWQDVSPSPIVDNNEDNDEWRPHFYDDLIPEDMRSYPVQKSWMTTNYRQFAKLCELIQSIIVRLYDGRPQRAETLSYVASMRGKLQAWYDQCPESVKLDTNRLPEHCPPPHIFSTNTLYRATWILLYRIFLPHGVPLRLHPPPQLALEAAKACTHAAEELHLLFMLYQKSFGLRFMTWTVSWSMYSAATINAIDFMSSDKSVSDKASERLIYSLHVLERGTNTTPGTRRSVEIIKQRLRSPLPPTPKHSSEDLTLLSNGREKRSIANATIAEGDEQTNSSGMFDFSLPPTFPAPNRVTPKISASGTGQVSTEDDSELMELYNSLFHASAAPGGSGGNGVDLMSGVMAMPSMTSNSVRYGWDGWTGEGWDS</sequence>
<keyword evidence="5" id="KW-0238">DNA-binding</keyword>